<dbReference type="eggNOG" id="COG1233">
    <property type="taxonomic scope" value="Bacteria"/>
</dbReference>
<dbReference type="HOGENOM" id="CLU_019722_4_2_0"/>
<dbReference type="AlphaFoldDB" id="E1IBM9"/>
<dbReference type="InterPro" id="IPR002937">
    <property type="entry name" value="Amino_oxidase"/>
</dbReference>
<comment type="caution">
    <text evidence="2">The sequence shown here is derived from an EMBL/GenBank/DDBJ whole genome shotgun (WGS) entry which is preliminary data.</text>
</comment>
<dbReference type="STRING" id="765420.OSCT_0730"/>
<evidence type="ECO:0000313" key="2">
    <source>
        <dbReference type="EMBL" id="EFO81448.1"/>
    </source>
</evidence>
<feature type="domain" description="Amine oxidase" evidence="1">
    <location>
        <begin position="12"/>
        <end position="372"/>
    </location>
</feature>
<dbReference type="SUPFAM" id="SSF51905">
    <property type="entry name" value="FAD/NAD(P)-binding domain"/>
    <property type="match status" value="1"/>
</dbReference>
<name>E1IBM9_9CHLR</name>
<dbReference type="OrthoDB" id="9789960at2"/>
<sequence>MSYDLIVIGAGIGGLTTAALLAHAGRRVLLLEAHIEPGGCASSYQRKRPDGSHYVFDVGATLFGGFQPGGAHDWVAKHLNLRFPVVRLEPAMQVWLPDRVVTRYGEHDAWQEERRRAFPSQAAAAERFWHNQETLADWGWQFAHHFPPMPPETPSDLIELLPALRPELIAMLPHLERTVAHELRRHRLTDRALRSFIDAQLLISAQVPASAAAWIFGSVALDLARQGVFYVEGGAWTIARTLADGFIRDGGELRYRTRVAQILVERGRAVGVRLESGEELRAKQIVAGVSVWDVARLLGPHAPHSFQQRIASIPEAWGAFTLYLGVDEAAIPAGLPEHHQVIHSYDTPLGEGNSIFISLHPREDTSRAPAGQRAITISTHTRVGPWWQAHTERSVYDARKAEWAEHMLNAAEVVLPNLRPHIRYQQSGTPVSFARYTGREQGLVGGLGQRPAQSGFLSMGPRASGVAGLWVVGDSIFPGQSSAAVTQGAIRVYRLLRRRGVS</sequence>
<dbReference type="EMBL" id="ADVR01000012">
    <property type="protein sequence ID" value="EFO81448.1"/>
    <property type="molecule type" value="Genomic_DNA"/>
</dbReference>
<evidence type="ECO:0000313" key="3">
    <source>
        <dbReference type="Proteomes" id="UP000054010"/>
    </source>
</evidence>
<dbReference type="Proteomes" id="UP000054010">
    <property type="component" value="Unassembled WGS sequence"/>
</dbReference>
<evidence type="ECO:0000259" key="1">
    <source>
        <dbReference type="Pfam" id="PF01593"/>
    </source>
</evidence>
<dbReference type="PANTHER" id="PTHR46313">
    <property type="match status" value="1"/>
</dbReference>
<dbReference type="Gene3D" id="3.50.50.60">
    <property type="entry name" value="FAD/NAD(P)-binding domain"/>
    <property type="match status" value="2"/>
</dbReference>
<dbReference type="InterPro" id="IPR036188">
    <property type="entry name" value="FAD/NAD-bd_sf"/>
</dbReference>
<dbReference type="GO" id="GO:0016116">
    <property type="term" value="P:carotenoid metabolic process"/>
    <property type="evidence" value="ECO:0007669"/>
    <property type="project" value="InterPro"/>
</dbReference>
<dbReference type="InterPro" id="IPR045892">
    <property type="entry name" value="CrtISO-like"/>
</dbReference>
<keyword evidence="3" id="KW-1185">Reference proteome</keyword>
<accession>E1IBM9</accession>
<gene>
    <name evidence="2" type="ORF">OSCT_0730</name>
</gene>
<protein>
    <submittedName>
        <fullName evidence="2">FAD dependent oxidoreductase</fullName>
    </submittedName>
</protein>
<reference evidence="2 3" key="1">
    <citation type="journal article" date="2011" name="J. Bacteriol.">
        <title>Draft genome sequence of the anoxygenic filamentous phototrophic bacterium Oscillochloris trichoides subsp. DG-6.</title>
        <authorList>
            <person name="Kuznetsov B.B."/>
            <person name="Ivanovsky R.N."/>
            <person name="Keppen O.I."/>
            <person name="Sukhacheva M.V."/>
            <person name="Bumazhkin B.K."/>
            <person name="Patutina E.O."/>
            <person name="Beletsky A.V."/>
            <person name="Mardanov A.V."/>
            <person name="Baslerov R.V."/>
            <person name="Panteleeva A.N."/>
            <person name="Kolganova T.V."/>
            <person name="Ravin N.V."/>
            <person name="Skryabin K.G."/>
        </authorList>
    </citation>
    <scope>NUCLEOTIDE SEQUENCE [LARGE SCALE GENOMIC DNA]</scope>
    <source>
        <strain evidence="2 3">DG-6</strain>
    </source>
</reference>
<dbReference type="GO" id="GO:0016491">
    <property type="term" value="F:oxidoreductase activity"/>
    <property type="evidence" value="ECO:0007669"/>
    <property type="project" value="InterPro"/>
</dbReference>
<proteinExistence type="predicted"/>
<dbReference type="Pfam" id="PF01593">
    <property type="entry name" value="Amino_oxidase"/>
    <property type="match status" value="1"/>
</dbReference>
<organism evidence="2 3">
    <name type="scientific">Oscillochloris trichoides DG-6</name>
    <dbReference type="NCBI Taxonomy" id="765420"/>
    <lineage>
        <taxon>Bacteria</taxon>
        <taxon>Bacillati</taxon>
        <taxon>Chloroflexota</taxon>
        <taxon>Chloroflexia</taxon>
        <taxon>Chloroflexales</taxon>
        <taxon>Chloroflexineae</taxon>
        <taxon>Oscillochloridaceae</taxon>
        <taxon>Oscillochloris</taxon>
    </lineage>
</organism>
<dbReference type="PANTHER" id="PTHR46313:SF3">
    <property type="entry name" value="PROLYCOPENE ISOMERASE, CHLOROPLASTIC"/>
    <property type="match status" value="1"/>
</dbReference>